<dbReference type="PANTHER" id="PTHR38600:SF2">
    <property type="entry name" value="SLL0088 PROTEIN"/>
    <property type="match status" value="1"/>
</dbReference>
<dbReference type="CDD" id="cd00090">
    <property type="entry name" value="HTH_ARSR"/>
    <property type="match status" value="1"/>
</dbReference>
<gene>
    <name evidence="2" type="ORF">EOD42_21350</name>
</gene>
<dbReference type="GO" id="GO:0003700">
    <property type="term" value="F:DNA-binding transcription factor activity"/>
    <property type="evidence" value="ECO:0007669"/>
    <property type="project" value="InterPro"/>
</dbReference>
<dbReference type="Pfam" id="PF12840">
    <property type="entry name" value="HTH_20"/>
    <property type="match status" value="1"/>
</dbReference>
<dbReference type="SMART" id="SM00418">
    <property type="entry name" value="HTH_ARSR"/>
    <property type="match status" value="1"/>
</dbReference>
<protein>
    <submittedName>
        <fullName evidence="2">Transcriptional regulator</fullName>
    </submittedName>
</protein>
<dbReference type="AlphaFoldDB" id="A0A437M1D2"/>
<name>A0A437M1D2_9PROT</name>
<accession>A0A437M1D2</accession>
<dbReference type="InterPro" id="IPR036388">
    <property type="entry name" value="WH-like_DNA-bd_sf"/>
</dbReference>
<dbReference type="OrthoDB" id="7210994at2"/>
<organism evidence="2 3">
    <name type="scientific">Rhodovarius crocodyli</name>
    <dbReference type="NCBI Taxonomy" id="1979269"/>
    <lineage>
        <taxon>Bacteria</taxon>
        <taxon>Pseudomonadati</taxon>
        <taxon>Pseudomonadota</taxon>
        <taxon>Alphaproteobacteria</taxon>
        <taxon>Acetobacterales</taxon>
        <taxon>Roseomonadaceae</taxon>
        <taxon>Rhodovarius</taxon>
    </lineage>
</organism>
<evidence type="ECO:0000313" key="3">
    <source>
        <dbReference type="Proteomes" id="UP000282957"/>
    </source>
</evidence>
<dbReference type="InterPro" id="IPR011991">
    <property type="entry name" value="ArsR-like_HTH"/>
</dbReference>
<dbReference type="PROSITE" id="PS50987">
    <property type="entry name" value="HTH_ARSR_2"/>
    <property type="match status" value="1"/>
</dbReference>
<dbReference type="Proteomes" id="UP000282957">
    <property type="component" value="Unassembled WGS sequence"/>
</dbReference>
<proteinExistence type="predicted"/>
<dbReference type="EMBL" id="SACL01000010">
    <property type="protein sequence ID" value="RVT91520.1"/>
    <property type="molecule type" value="Genomic_DNA"/>
</dbReference>
<reference evidence="2 3" key="1">
    <citation type="submission" date="2019-01" db="EMBL/GenBank/DDBJ databases">
        <authorList>
            <person name="Chen W.-M."/>
        </authorList>
    </citation>
    <scope>NUCLEOTIDE SEQUENCE [LARGE SCALE GENOMIC DNA]</scope>
    <source>
        <strain evidence="2 3">CCP-6</strain>
    </source>
</reference>
<dbReference type="SUPFAM" id="SSF46785">
    <property type="entry name" value="Winged helix' DNA-binding domain"/>
    <property type="match status" value="1"/>
</dbReference>
<dbReference type="Gene3D" id="1.10.10.10">
    <property type="entry name" value="Winged helix-like DNA-binding domain superfamily/Winged helix DNA-binding domain"/>
    <property type="match status" value="1"/>
</dbReference>
<evidence type="ECO:0000259" key="1">
    <source>
        <dbReference type="PROSITE" id="PS50987"/>
    </source>
</evidence>
<comment type="caution">
    <text evidence="2">The sequence shown here is derived from an EMBL/GenBank/DDBJ whole genome shotgun (WGS) entry which is preliminary data.</text>
</comment>
<evidence type="ECO:0000313" key="2">
    <source>
        <dbReference type="EMBL" id="RVT91520.1"/>
    </source>
</evidence>
<feature type="domain" description="HTH arsR-type" evidence="1">
    <location>
        <begin position="1"/>
        <end position="96"/>
    </location>
</feature>
<keyword evidence="3" id="KW-1185">Reference proteome</keyword>
<dbReference type="RefSeq" id="WP_127789623.1">
    <property type="nucleotide sequence ID" value="NZ_SACL01000010.1"/>
</dbReference>
<sequence length="110" mass="12093">MINEQTNPLDGIFAALSDPKRRALLARLAAQDGLTVGELAGPLPISMPAVTRHLDVLEGAGLVSREKQGRRVLCHLRPAPLRAVRDWLTDYETFWTEGLDRLAALLEAKP</sequence>
<dbReference type="NCBIfam" id="NF033788">
    <property type="entry name" value="HTH_metalloreg"/>
    <property type="match status" value="1"/>
</dbReference>
<dbReference type="InterPro" id="IPR001845">
    <property type="entry name" value="HTH_ArsR_DNA-bd_dom"/>
</dbReference>
<dbReference type="PANTHER" id="PTHR38600">
    <property type="entry name" value="TRANSCRIPTIONAL REGULATORY PROTEIN"/>
    <property type="match status" value="1"/>
</dbReference>
<dbReference type="PRINTS" id="PR00778">
    <property type="entry name" value="HTHARSR"/>
</dbReference>
<dbReference type="InterPro" id="IPR036390">
    <property type="entry name" value="WH_DNA-bd_sf"/>
</dbReference>